<dbReference type="AlphaFoldDB" id="A0A3S3QKJ3"/>
<dbReference type="Proteomes" id="UP000287853">
    <property type="component" value="Unassembled WGS sequence"/>
</dbReference>
<protein>
    <submittedName>
        <fullName evidence="2">Uncharacterized protein</fullName>
    </submittedName>
</protein>
<name>A0A3S3QKJ3_9BACT</name>
<evidence type="ECO:0000256" key="1">
    <source>
        <dbReference type="SAM" id="SignalP"/>
    </source>
</evidence>
<feature type="signal peptide" evidence="1">
    <location>
        <begin position="1"/>
        <end position="19"/>
    </location>
</feature>
<keyword evidence="3" id="KW-1185">Reference proteome</keyword>
<dbReference type="EMBL" id="MTKO01000044">
    <property type="protein sequence ID" value="RWX47011.1"/>
    <property type="molecule type" value="Genomic_DNA"/>
</dbReference>
<gene>
    <name evidence="2" type="ORF">H206_03115</name>
</gene>
<proteinExistence type="predicted"/>
<evidence type="ECO:0000313" key="2">
    <source>
        <dbReference type="EMBL" id="RWX47011.1"/>
    </source>
</evidence>
<organism evidence="2 3">
    <name type="scientific">Candidatus Electrothrix aarhusensis</name>
    <dbReference type="NCBI Taxonomy" id="1859131"/>
    <lineage>
        <taxon>Bacteria</taxon>
        <taxon>Pseudomonadati</taxon>
        <taxon>Thermodesulfobacteriota</taxon>
        <taxon>Desulfobulbia</taxon>
        <taxon>Desulfobulbales</taxon>
        <taxon>Desulfobulbaceae</taxon>
        <taxon>Candidatus Electrothrix</taxon>
    </lineage>
</organism>
<comment type="caution">
    <text evidence="2">The sequence shown here is derived from an EMBL/GenBank/DDBJ whole genome shotgun (WGS) entry which is preliminary data.</text>
</comment>
<dbReference type="PROSITE" id="PS51257">
    <property type="entry name" value="PROKAR_LIPOPROTEIN"/>
    <property type="match status" value="1"/>
</dbReference>
<feature type="chain" id="PRO_5018678683" evidence="1">
    <location>
        <begin position="20"/>
        <end position="161"/>
    </location>
</feature>
<sequence>MKFKLLLLSLALACSGSFAINGALAINGTIAQGCRAELINGPGGVIVDIFNGSNCGAVSNSCNNKLRQLRYQAPYFYRDAYCNVANTLHHVYPPLRPALQPTPRPYVTRTYDRCQSPGIVRCTQEWSNGRVFIEDFSCPGCRGYGRPAGDPCGWRCSFPQQ</sequence>
<keyword evidence="1" id="KW-0732">Signal</keyword>
<evidence type="ECO:0000313" key="3">
    <source>
        <dbReference type="Proteomes" id="UP000287853"/>
    </source>
</evidence>
<accession>A0A3S3QKJ3</accession>
<reference evidence="2 3" key="1">
    <citation type="submission" date="2017-01" db="EMBL/GenBank/DDBJ databases">
        <title>The cable genome- insights into the physiology and evolution of filamentous bacteria capable of sulfide oxidation via long distance electron transfer.</title>
        <authorList>
            <person name="Schreiber L."/>
            <person name="Bjerg J.T."/>
            <person name="Boggild A."/>
            <person name="Van De Vossenberg J."/>
            <person name="Meysman F."/>
            <person name="Nielsen L.P."/>
            <person name="Schramm A."/>
            <person name="Kjeldsen K.U."/>
        </authorList>
    </citation>
    <scope>NUCLEOTIDE SEQUENCE [LARGE SCALE GENOMIC DNA]</scope>
    <source>
        <strain evidence="2">MCF</strain>
    </source>
</reference>